<proteinExistence type="predicted"/>
<name>A0A9X1YCV4_9PROT</name>
<evidence type="ECO:0000313" key="1">
    <source>
        <dbReference type="EMBL" id="MCK8786665.1"/>
    </source>
</evidence>
<sequence>MRSAPGLLVLLSLLLPGCAELRAPAQSAAPPGLTPGAADPGRAAIAATAYAFADGGGRLTGRPAEAAQASAQLEYLAADVARGGRWRALPSSLPFELAASRLELRSALGTAPEADPAAVSRALLAAARALRAGDRAAAEQALAPPLFPAGGAATLLRLNEVAPLPQTANTTAVLAQEVRRLDEEQRWERFNSPELIEGSGLTTSGLGGGMPGY</sequence>
<protein>
    <submittedName>
        <fullName evidence="1">Uncharacterized protein</fullName>
    </submittedName>
</protein>
<accession>A0A9X1YCV4</accession>
<dbReference type="EMBL" id="JALPRX010000093">
    <property type="protein sequence ID" value="MCK8786665.1"/>
    <property type="molecule type" value="Genomic_DNA"/>
</dbReference>
<gene>
    <name evidence="1" type="ORF">M0638_20015</name>
</gene>
<keyword evidence="2" id="KW-1185">Reference proteome</keyword>
<organism evidence="1 2">
    <name type="scientific">Roseomonas acroporae</name>
    <dbReference type="NCBI Taxonomy" id="2937791"/>
    <lineage>
        <taxon>Bacteria</taxon>
        <taxon>Pseudomonadati</taxon>
        <taxon>Pseudomonadota</taxon>
        <taxon>Alphaproteobacteria</taxon>
        <taxon>Acetobacterales</taxon>
        <taxon>Roseomonadaceae</taxon>
        <taxon>Roseomonas</taxon>
    </lineage>
</organism>
<dbReference type="RefSeq" id="WP_248668780.1">
    <property type="nucleotide sequence ID" value="NZ_JALPRX010000093.1"/>
</dbReference>
<dbReference type="Proteomes" id="UP001139516">
    <property type="component" value="Unassembled WGS sequence"/>
</dbReference>
<comment type="caution">
    <text evidence="1">The sequence shown here is derived from an EMBL/GenBank/DDBJ whole genome shotgun (WGS) entry which is preliminary data.</text>
</comment>
<dbReference type="AlphaFoldDB" id="A0A9X1YCV4"/>
<reference evidence="1" key="1">
    <citation type="submission" date="2022-04" db="EMBL/GenBank/DDBJ databases">
        <title>Roseomonas acroporae sp. nov., isolated from coral Acropora digitifera.</title>
        <authorList>
            <person name="Sun H."/>
        </authorList>
    </citation>
    <scope>NUCLEOTIDE SEQUENCE</scope>
    <source>
        <strain evidence="1">NAR14</strain>
    </source>
</reference>
<evidence type="ECO:0000313" key="2">
    <source>
        <dbReference type="Proteomes" id="UP001139516"/>
    </source>
</evidence>